<gene>
    <name evidence="2" type="ORF">DXA39_07380</name>
</gene>
<dbReference type="AlphaFoldDB" id="A0A3E2TG67"/>
<name>A0A3E2TG67_9FIRM</name>
<keyword evidence="1" id="KW-0812">Transmembrane</keyword>
<dbReference type="Proteomes" id="UP000261011">
    <property type="component" value="Unassembled WGS sequence"/>
</dbReference>
<comment type="caution">
    <text evidence="2">The sequence shown here is derived from an EMBL/GenBank/DDBJ whole genome shotgun (WGS) entry which is preliminary data.</text>
</comment>
<keyword evidence="1" id="KW-1133">Transmembrane helix</keyword>
<accession>A0A3E2TG67</accession>
<evidence type="ECO:0000313" key="2">
    <source>
        <dbReference type="EMBL" id="RGB75099.1"/>
    </source>
</evidence>
<evidence type="ECO:0000256" key="1">
    <source>
        <dbReference type="SAM" id="Phobius"/>
    </source>
</evidence>
<dbReference type="OrthoDB" id="9809781at2"/>
<proteinExistence type="predicted"/>
<dbReference type="EMBL" id="QVEU01000007">
    <property type="protein sequence ID" value="RGB75099.1"/>
    <property type="molecule type" value="Genomic_DNA"/>
</dbReference>
<feature type="transmembrane region" description="Helical" evidence="1">
    <location>
        <begin position="262"/>
        <end position="282"/>
    </location>
</feature>
<protein>
    <submittedName>
        <fullName evidence="2">Uncharacterized protein</fullName>
    </submittedName>
</protein>
<keyword evidence="1" id="KW-0472">Membrane</keyword>
<sequence length="285" mass="32261">MLAGEQALEFEKAYGIKESDKNAKVENNYTSTYNNQIYKNGKVVVDGIGLDYNRKEVTNPRGTLFLTLASASGSKFYNPIGEQQWFVNKSLDDRNQLLTHFTFNKNQFKLETMDPYGKIIDHYTINKTDDFIANPNMKDRSITEAKLADFISEVEKYKPVDNKDNLNLYEKSLASAKEVLNNTYTSQEELDAAIEVLNTRLSSVEFLAKKVENNTKVSKEIKGEKVPKSNIRKDKKINRTNKKSTNINKKISRKSNNPKTGIANLTGVYASLSIATAGLYAIKRK</sequence>
<evidence type="ECO:0000313" key="3">
    <source>
        <dbReference type="Proteomes" id="UP000261011"/>
    </source>
</evidence>
<reference evidence="2 3" key="1">
    <citation type="submission" date="2018-08" db="EMBL/GenBank/DDBJ databases">
        <title>A genome reference for cultivated species of the human gut microbiota.</title>
        <authorList>
            <person name="Zou Y."/>
            <person name="Xue W."/>
            <person name="Luo G."/>
        </authorList>
    </citation>
    <scope>NUCLEOTIDE SEQUENCE [LARGE SCALE GENOMIC DNA]</scope>
    <source>
        <strain evidence="2 3">OF01-3</strain>
    </source>
</reference>
<organism evidence="2 3">
    <name type="scientific">Anaerococcus nagyae</name>
    <dbReference type="NCBI Taxonomy" id="1755241"/>
    <lineage>
        <taxon>Bacteria</taxon>
        <taxon>Bacillati</taxon>
        <taxon>Bacillota</taxon>
        <taxon>Tissierellia</taxon>
        <taxon>Tissierellales</taxon>
        <taxon>Peptoniphilaceae</taxon>
        <taxon>Anaerococcus</taxon>
    </lineage>
</organism>
<dbReference type="RefSeq" id="WP_117522075.1">
    <property type="nucleotide sequence ID" value="NZ_JBHWMK010000026.1"/>
</dbReference>
<keyword evidence="3" id="KW-1185">Reference proteome</keyword>